<evidence type="ECO:0000313" key="1">
    <source>
        <dbReference type="EMBL" id="PIU68258.1"/>
    </source>
</evidence>
<name>A0A2M7ALI5_UNCKA</name>
<sequence>MDTQPGKKPLFDEDQEKIQGFFLIEDVNYIKKVKGPEGLVQLQKLVPDLNLSKILPVHRYSLAQELEVLRAMTIVLDGSDAPKNWFELGKHDLETVVNSNLGKVVLALIGPKYLELVKNGGRLLAVFAPFIKYSYKKLSETDLEITIENDPYPKEYYLGSFTATKEMVNANVTITAKEVGPRKHVYHMHSETPQNTG</sequence>
<evidence type="ECO:0000313" key="2">
    <source>
        <dbReference type="Proteomes" id="UP000229916"/>
    </source>
</evidence>
<gene>
    <name evidence="1" type="ORF">COS81_04625</name>
</gene>
<accession>A0A2M7ALI5</accession>
<proteinExistence type="predicted"/>
<dbReference type="EMBL" id="PEWD01000087">
    <property type="protein sequence ID" value="PIU68258.1"/>
    <property type="molecule type" value="Genomic_DNA"/>
</dbReference>
<protein>
    <submittedName>
        <fullName evidence="1">Uncharacterized protein</fullName>
    </submittedName>
</protein>
<comment type="caution">
    <text evidence="1">The sequence shown here is derived from an EMBL/GenBank/DDBJ whole genome shotgun (WGS) entry which is preliminary data.</text>
</comment>
<dbReference type="Proteomes" id="UP000229916">
    <property type="component" value="Unassembled WGS sequence"/>
</dbReference>
<dbReference type="Pfam" id="PF09536">
    <property type="entry name" value="DUF2378"/>
    <property type="match status" value="1"/>
</dbReference>
<dbReference type="InterPro" id="IPR011751">
    <property type="entry name" value="Mxa_paralog_2265"/>
</dbReference>
<reference evidence="2" key="1">
    <citation type="submission" date="2017-09" db="EMBL/GenBank/DDBJ databases">
        <title>Depth-based differentiation of microbial function through sediment-hosted aquifers and enrichment of novel symbionts in the deep terrestrial subsurface.</title>
        <authorList>
            <person name="Probst A.J."/>
            <person name="Ladd B."/>
            <person name="Jarett J.K."/>
            <person name="Geller-Mcgrath D.E."/>
            <person name="Sieber C.M.K."/>
            <person name="Emerson J.B."/>
            <person name="Anantharaman K."/>
            <person name="Thomas B.C."/>
            <person name="Malmstrom R."/>
            <person name="Stieglmeier M."/>
            <person name="Klingl A."/>
            <person name="Woyke T."/>
            <person name="Ryan C.M."/>
            <person name="Banfield J.F."/>
        </authorList>
    </citation>
    <scope>NUCLEOTIDE SEQUENCE [LARGE SCALE GENOMIC DNA]</scope>
</reference>
<organism evidence="1 2">
    <name type="scientific">candidate division WWE3 bacterium CG06_land_8_20_14_3_00_42_16</name>
    <dbReference type="NCBI Taxonomy" id="1975083"/>
    <lineage>
        <taxon>Bacteria</taxon>
        <taxon>Katanobacteria</taxon>
    </lineage>
</organism>
<dbReference type="AlphaFoldDB" id="A0A2M7ALI5"/>